<gene>
    <name evidence="7" type="ORF">M0813_15573</name>
</gene>
<keyword evidence="4 6" id="KW-0472">Membrane</keyword>
<evidence type="ECO:0000313" key="8">
    <source>
        <dbReference type="Proteomes" id="UP001150062"/>
    </source>
</evidence>
<evidence type="ECO:0000256" key="3">
    <source>
        <dbReference type="ARBA" id="ARBA00022989"/>
    </source>
</evidence>
<comment type="subcellular location">
    <subcellularLocation>
        <location evidence="1">Endomembrane system</location>
        <topology evidence="1">Multi-pass membrane protein</topology>
    </subcellularLocation>
</comment>
<dbReference type="InterPro" id="IPR006838">
    <property type="entry name" value="ADTRP_AIG1"/>
</dbReference>
<evidence type="ECO:0000256" key="4">
    <source>
        <dbReference type="ARBA" id="ARBA00023136"/>
    </source>
</evidence>
<sequence length="256" mass="30428">MNFTFKNIFALIFELLIVITCISARFDLLMNHIKWTNLLKFLTEWNFTFTLVYFFFASIKSIVNLFSTSGNKKKEEKAKSQRKEKKQPKKEEKKIQEQKTTLLINFFTFAMTICLLMTIVFWVLFNLDRELIFPQAQIDKLPKYFNHVLHTLPMVAITIEYLINPKHLQQPISIKCVLSITFVFLVSYIAIIAYVYHTTKAWIYPFIGLLPLTYLIAFFLVTILFAVLLSFFIIFLIRSRQKFSKREKIEKQKKQN</sequence>
<name>A0ABQ8Z1J1_9EUKA</name>
<feature type="transmembrane region" description="Helical" evidence="6">
    <location>
        <begin position="144"/>
        <end position="164"/>
    </location>
</feature>
<dbReference type="PANTHER" id="PTHR10989">
    <property type="entry name" value="ANDROGEN-INDUCED PROTEIN 1-RELATED"/>
    <property type="match status" value="1"/>
</dbReference>
<evidence type="ECO:0000256" key="5">
    <source>
        <dbReference type="SAM" id="MobiDB-lite"/>
    </source>
</evidence>
<proteinExistence type="predicted"/>
<feature type="transmembrane region" description="Helical" evidence="6">
    <location>
        <begin position="102"/>
        <end position="124"/>
    </location>
</feature>
<reference evidence="7" key="1">
    <citation type="submission" date="2022-08" db="EMBL/GenBank/DDBJ databases">
        <title>Novel sulfate-reducing endosymbionts in the free-living metamonad Anaeramoeba.</title>
        <authorList>
            <person name="Jerlstrom-Hultqvist J."/>
            <person name="Cepicka I."/>
            <person name="Gallot-Lavallee L."/>
            <person name="Salas-Leiva D."/>
            <person name="Curtis B.A."/>
            <person name="Zahonova K."/>
            <person name="Pipaliya S."/>
            <person name="Dacks J."/>
            <person name="Roger A.J."/>
        </authorList>
    </citation>
    <scope>NUCLEOTIDE SEQUENCE</scope>
    <source>
        <strain evidence="7">Schooner1</strain>
    </source>
</reference>
<evidence type="ECO:0000313" key="7">
    <source>
        <dbReference type="EMBL" id="KAJ6250759.1"/>
    </source>
</evidence>
<accession>A0ABQ8Z1J1</accession>
<protein>
    <submittedName>
        <fullName evidence="7">Androgen-induced protein</fullName>
    </submittedName>
</protein>
<keyword evidence="8" id="KW-1185">Reference proteome</keyword>
<feature type="transmembrane region" description="Helical" evidence="6">
    <location>
        <begin position="216"/>
        <end position="237"/>
    </location>
</feature>
<evidence type="ECO:0000256" key="1">
    <source>
        <dbReference type="ARBA" id="ARBA00004127"/>
    </source>
</evidence>
<evidence type="ECO:0000256" key="6">
    <source>
        <dbReference type="SAM" id="Phobius"/>
    </source>
</evidence>
<dbReference type="PANTHER" id="PTHR10989:SF16">
    <property type="entry name" value="AT02829P-RELATED"/>
    <property type="match status" value="1"/>
</dbReference>
<comment type="caution">
    <text evidence="7">The sequence shown here is derived from an EMBL/GenBank/DDBJ whole genome shotgun (WGS) entry which is preliminary data.</text>
</comment>
<feature type="transmembrane region" description="Helical" evidence="6">
    <location>
        <begin position="47"/>
        <end position="67"/>
    </location>
</feature>
<keyword evidence="2 6" id="KW-0812">Transmembrane</keyword>
<dbReference type="EMBL" id="JAOAOG010000073">
    <property type="protein sequence ID" value="KAJ6250759.1"/>
    <property type="molecule type" value="Genomic_DNA"/>
</dbReference>
<organism evidence="7 8">
    <name type="scientific">Anaeramoeba flamelloides</name>
    <dbReference type="NCBI Taxonomy" id="1746091"/>
    <lineage>
        <taxon>Eukaryota</taxon>
        <taxon>Metamonada</taxon>
        <taxon>Anaeramoebidae</taxon>
        <taxon>Anaeramoeba</taxon>
    </lineage>
</organism>
<keyword evidence="3 6" id="KW-1133">Transmembrane helix</keyword>
<feature type="transmembrane region" description="Helical" evidence="6">
    <location>
        <begin position="176"/>
        <end position="196"/>
    </location>
</feature>
<dbReference type="Proteomes" id="UP001150062">
    <property type="component" value="Unassembled WGS sequence"/>
</dbReference>
<feature type="region of interest" description="Disordered" evidence="5">
    <location>
        <begin position="74"/>
        <end position="93"/>
    </location>
</feature>
<evidence type="ECO:0000256" key="2">
    <source>
        <dbReference type="ARBA" id="ARBA00022692"/>
    </source>
</evidence>
<dbReference type="Pfam" id="PF04750">
    <property type="entry name" value="Far-17a_AIG1"/>
    <property type="match status" value="1"/>
</dbReference>